<keyword evidence="3" id="KW-1185">Reference proteome</keyword>
<name>A0A811NMQ9_9POAL</name>
<reference evidence="2" key="1">
    <citation type="submission" date="2020-10" db="EMBL/GenBank/DDBJ databases">
        <authorList>
            <person name="Han B."/>
            <person name="Lu T."/>
            <person name="Zhao Q."/>
            <person name="Huang X."/>
            <person name="Zhao Y."/>
        </authorList>
    </citation>
    <scope>NUCLEOTIDE SEQUENCE</scope>
</reference>
<accession>A0A811NMQ9</accession>
<dbReference type="EMBL" id="CAJGYO010000004">
    <property type="protein sequence ID" value="CAD6226473.1"/>
    <property type="molecule type" value="Genomic_DNA"/>
</dbReference>
<evidence type="ECO:0000313" key="2">
    <source>
        <dbReference type="EMBL" id="CAD6226473.1"/>
    </source>
</evidence>
<dbReference type="Proteomes" id="UP000604825">
    <property type="component" value="Unassembled WGS sequence"/>
</dbReference>
<comment type="caution">
    <text evidence="2">The sequence shown here is derived from an EMBL/GenBank/DDBJ whole genome shotgun (WGS) entry which is preliminary data.</text>
</comment>
<gene>
    <name evidence="2" type="ORF">NCGR_LOCUS18276</name>
</gene>
<feature type="region of interest" description="Disordered" evidence="1">
    <location>
        <begin position="54"/>
        <end position="76"/>
    </location>
</feature>
<feature type="compositionally biased region" description="Basic and acidic residues" evidence="1">
    <location>
        <begin position="61"/>
        <end position="76"/>
    </location>
</feature>
<evidence type="ECO:0000256" key="1">
    <source>
        <dbReference type="SAM" id="MobiDB-lite"/>
    </source>
</evidence>
<proteinExistence type="predicted"/>
<organism evidence="2 3">
    <name type="scientific">Miscanthus lutarioriparius</name>
    <dbReference type="NCBI Taxonomy" id="422564"/>
    <lineage>
        <taxon>Eukaryota</taxon>
        <taxon>Viridiplantae</taxon>
        <taxon>Streptophyta</taxon>
        <taxon>Embryophyta</taxon>
        <taxon>Tracheophyta</taxon>
        <taxon>Spermatophyta</taxon>
        <taxon>Magnoliopsida</taxon>
        <taxon>Liliopsida</taxon>
        <taxon>Poales</taxon>
        <taxon>Poaceae</taxon>
        <taxon>PACMAD clade</taxon>
        <taxon>Panicoideae</taxon>
        <taxon>Andropogonodae</taxon>
        <taxon>Andropogoneae</taxon>
        <taxon>Saccharinae</taxon>
        <taxon>Miscanthus</taxon>
    </lineage>
</organism>
<dbReference type="AlphaFoldDB" id="A0A811NMQ9"/>
<protein>
    <submittedName>
        <fullName evidence="2">Uncharacterized protein</fullName>
    </submittedName>
</protein>
<evidence type="ECO:0000313" key="3">
    <source>
        <dbReference type="Proteomes" id="UP000604825"/>
    </source>
</evidence>
<sequence length="76" mass="8622">MGAEVEVEVEYMSEKADKKKDGGLSNKKKLECRMKIADLKQICIRPDVVEVHSPFQSSDPAKVEDPFQKGNREGWI</sequence>